<dbReference type="GO" id="GO:0003677">
    <property type="term" value="F:DNA binding"/>
    <property type="evidence" value="ECO:0007669"/>
    <property type="project" value="UniProtKB-KW"/>
</dbReference>
<dbReference type="EMBL" id="QTUA01000002">
    <property type="protein sequence ID" value="REF24614.1"/>
    <property type="molecule type" value="Genomic_DNA"/>
</dbReference>
<proteinExistence type="predicted"/>
<dbReference type="RefSeq" id="WP_115924479.1">
    <property type="nucleotide sequence ID" value="NZ_QTUA01000002.1"/>
</dbReference>
<evidence type="ECO:0000256" key="2">
    <source>
        <dbReference type="ARBA" id="ARBA00023125"/>
    </source>
</evidence>
<dbReference type="Proteomes" id="UP000256253">
    <property type="component" value="Unassembled WGS sequence"/>
</dbReference>
<keyword evidence="1" id="KW-0680">Restriction system</keyword>
<reference evidence="3 4" key="1">
    <citation type="submission" date="2018-08" db="EMBL/GenBank/DDBJ databases">
        <title>Sequencing the genomes of 1000 actinobacteria strains.</title>
        <authorList>
            <person name="Klenk H.-P."/>
        </authorList>
    </citation>
    <scope>NUCLEOTIDE SEQUENCE [LARGE SCALE GENOMIC DNA]</scope>
    <source>
        <strain evidence="3 4">DSM 22967</strain>
    </source>
</reference>
<sequence>MSEATAPWQWRLPDGWTTKPLFSVGRETKVKNVGLREQNLLSLSYGRIVAKDINTSEGLLPESFETYQIVSVGDIVFRFTDLQNDKRSLRSARVDQRGIITSAYMAFTPTKVSSRFFEYLMRAYDVSKVFYGMGGGLRQSLKYDDVRRMPVVLPPLAEQRGIADFLDRETGKIDALIKKQTELITRLHERRQAVIETCMLTEAEPVKFGYYLDALPGNAFASDRFEPGGEGVRLLRGINVKPGCTDWSERVDWALDDVTPYERYRLCEGDVVLGLDRPFVSGGTRVAAIADADLPALLLQRVVRFRPRVGLTSRFLQLVLASRAFVEYATPEFTGVSVPHLSDSQVRAFRVPLPSAADQERITNTIDHEMARIDELIGKTERMIELSKERRSALITAAVTGQIDVNEHGGAA</sequence>
<dbReference type="AlphaFoldDB" id="A0A3D9UF90"/>
<dbReference type="SUPFAM" id="SSF116734">
    <property type="entry name" value="DNA methylase specificity domain"/>
    <property type="match status" value="2"/>
</dbReference>
<accession>A0A3D9UF90</accession>
<dbReference type="CDD" id="cd17259">
    <property type="entry name" value="RMtype1_S_StySKI-TRD2-CR2_like"/>
    <property type="match status" value="1"/>
</dbReference>
<protein>
    <submittedName>
        <fullName evidence="3">Type I restriction enzyme S subunit</fullName>
    </submittedName>
</protein>
<keyword evidence="2" id="KW-0238">DNA-binding</keyword>
<organism evidence="3 4">
    <name type="scientific">Calidifontibacter indicus</name>
    <dbReference type="NCBI Taxonomy" id="419650"/>
    <lineage>
        <taxon>Bacteria</taxon>
        <taxon>Bacillati</taxon>
        <taxon>Actinomycetota</taxon>
        <taxon>Actinomycetes</taxon>
        <taxon>Micrococcales</taxon>
        <taxon>Dermacoccaceae</taxon>
        <taxon>Calidifontibacter</taxon>
    </lineage>
</organism>
<evidence type="ECO:0000313" key="3">
    <source>
        <dbReference type="EMBL" id="REF24614.1"/>
    </source>
</evidence>
<dbReference type="PANTHER" id="PTHR30408">
    <property type="entry name" value="TYPE-1 RESTRICTION ENZYME ECOKI SPECIFICITY PROTEIN"/>
    <property type="match status" value="1"/>
</dbReference>
<dbReference type="GO" id="GO:0009307">
    <property type="term" value="P:DNA restriction-modification system"/>
    <property type="evidence" value="ECO:0007669"/>
    <property type="project" value="UniProtKB-KW"/>
</dbReference>
<keyword evidence="4" id="KW-1185">Reference proteome</keyword>
<gene>
    <name evidence="3" type="ORF">DFJ65_3400</name>
</gene>
<evidence type="ECO:0000313" key="4">
    <source>
        <dbReference type="Proteomes" id="UP000256253"/>
    </source>
</evidence>
<name>A0A3D9UF90_9MICO</name>
<dbReference type="OrthoDB" id="3197085at2"/>
<evidence type="ECO:0000256" key="1">
    <source>
        <dbReference type="ARBA" id="ARBA00022747"/>
    </source>
</evidence>
<dbReference type="PANTHER" id="PTHR30408:SF12">
    <property type="entry name" value="TYPE I RESTRICTION ENZYME MJAVIII SPECIFICITY SUBUNIT"/>
    <property type="match status" value="1"/>
</dbReference>
<dbReference type="Gene3D" id="3.90.220.20">
    <property type="entry name" value="DNA methylase specificity domains"/>
    <property type="match status" value="2"/>
</dbReference>
<dbReference type="InterPro" id="IPR052021">
    <property type="entry name" value="Type-I_RS_S_subunit"/>
</dbReference>
<dbReference type="InterPro" id="IPR044946">
    <property type="entry name" value="Restrct_endonuc_typeI_TRD_sf"/>
</dbReference>
<comment type="caution">
    <text evidence="3">The sequence shown here is derived from an EMBL/GenBank/DDBJ whole genome shotgun (WGS) entry which is preliminary data.</text>
</comment>